<dbReference type="Pfam" id="PF01344">
    <property type="entry name" value="Kelch_1"/>
    <property type="match status" value="1"/>
</dbReference>
<feature type="region of interest" description="Disordered" evidence="3">
    <location>
        <begin position="1"/>
        <end position="27"/>
    </location>
</feature>
<evidence type="ECO:0000313" key="6">
    <source>
        <dbReference type="WBParaSite" id="BPAG_0001397501-mRNA-1"/>
    </source>
</evidence>
<accession>A0A0N4TY88</accession>
<gene>
    <name evidence="4" type="ORF">BPAG_LOCUS13903</name>
</gene>
<dbReference type="InterPro" id="IPR006652">
    <property type="entry name" value="Kelch_1"/>
</dbReference>
<keyword evidence="5" id="KW-1185">Reference proteome</keyword>
<reference evidence="6" key="1">
    <citation type="submission" date="2016-04" db="UniProtKB">
        <authorList>
            <consortium name="WormBaseParasite"/>
        </authorList>
    </citation>
    <scope>IDENTIFICATION</scope>
</reference>
<dbReference type="AlphaFoldDB" id="A0A0N4TY88"/>
<evidence type="ECO:0000256" key="3">
    <source>
        <dbReference type="SAM" id="MobiDB-lite"/>
    </source>
</evidence>
<dbReference type="Pfam" id="PF24681">
    <property type="entry name" value="Kelch_KLHDC2_KLHL20_DRC7"/>
    <property type="match status" value="1"/>
</dbReference>
<evidence type="ECO:0000313" key="5">
    <source>
        <dbReference type="Proteomes" id="UP000278627"/>
    </source>
</evidence>
<sequence length="548" mass="61720">MSEAQSSSLDQFVEEASQRSKNCHNSCDKSIVPLATKSFSISEALSITQSSSSSLSSSLSNQSTDISDYDSSDVISSALSALSVSTASLNIKSTVNSITQQHFNKTIITTINGKKYKSQQKARSSATIILNRNIAISYFANKFLSENRHVSLAQKLWKIIVRQFDRLLANNTFLSYKSFRLSEVEILKLLHDKHLNIDKNDETAMVRKWITANDYNNGCAMQLREALRGRNDAIGFSENEPRLPNSVLLASGGWSNIGPTMLVETLDCRAQRWVRSELKLFELPRAYHAVINTGEHLFTIGGFNGAEYYRSTKRFNLNNRECMEVAPMYDQRCYVGCGLLDPERIIAIGGYNNHDRLRSAEILHIPKNQWHRIAEMSVRRSDGHCVIMKNIAYAIGGFDGMNCHSSVEYYDPQRDRWFIMSNNMTSRRSGVGAATLEGVVFICGGFDGTSRLQTCEFIDTREGKWHRLRSMNRPRSNFGIEVLNNQVVVAGGYGGMVGTIGETEAYDFRSNNWIELPTMSLRRSALYLTRIENHDIIEAFVRPSYTAT</sequence>
<feature type="compositionally biased region" description="Polar residues" evidence="3">
    <location>
        <begin position="1"/>
        <end position="10"/>
    </location>
</feature>
<dbReference type="Proteomes" id="UP000278627">
    <property type="component" value="Unassembled WGS sequence"/>
</dbReference>
<name>A0A0N4TY88_BRUPA</name>
<dbReference type="SUPFAM" id="SSF117281">
    <property type="entry name" value="Kelch motif"/>
    <property type="match status" value="1"/>
</dbReference>
<organism evidence="6">
    <name type="scientific">Brugia pahangi</name>
    <name type="common">Filarial nematode worm</name>
    <dbReference type="NCBI Taxonomy" id="6280"/>
    <lineage>
        <taxon>Eukaryota</taxon>
        <taxon>Metazoa</taxon>
        <taxon>Ecdysozoa</taxon>
        <taxon>Nematoda</taxon>
        <taxon>Chromadorea</taxon>
        <taxon>Rhabditida</taxon>
        <taxon>Spirurina</taxon>
        <taxon>Spiruromorpha</taxon>
        <taxon>Filarioidea</taxon>
        <taxon>Onchocercidae</taxon>
        <taxon>Brugia</taxon>
    </lineage>
</organism>
<dbReference type="EMBL" id="UZAD01013472">
    <property type="protein sequence ID" value="VDN95088.1"/>
    <property type="molecule type" value="Genomic_DNA"/>
</dbReference>
<keyword evidence="2" id="KW-0677">Repeat</keyword>
<evidence type="ECO:0000256" key="1">
    <source>
        <dbReference type="ARBA" id="ARBA00022441"/>
    </source>
</evidence>
<dbReference type="STRING" id="6280.A0A0N4TY88"/>
<reference evidence="4 5" key="2">
    <citation type="submission" date="2018-11" db="EMBL/GenBank/DDBJ databases">
        <authorList>
            <consortium name="Pathogen Informatics"/>
        </authorList>
    </citation>
    <scope>NUCLEOTIDE SEQUENCE [LARGE SCALE GENOMIC DNA]</scope>
</reference>
<keyword evidence="1" id="KW-0880">Kelch repeat</keyword>
<dbReference type="Gene3D" id="2.120.10.80">
    <property type="entry name" value="Kelch-type beta propeller"/>
    <property type="match status" value="1"/>
</dbReference>
<proteinExistence type="predicted"/>
<protein>
    <submittedName>
        <fullName evidence="6">BACK domain-containing protein</fullName>
    </submittedName>
</protein>
<evidence type="ECO:0000313" key="4">
    <source>
        <dbReference type="EMBL" id="VDN95088.1"/>
    </source>
</evidence>
<dbReference type="PANTHER" id="PTHR46344:SF27">
    <property type="entry name" value="KELCH REPEAT SUPERFAMILY PROTEIN"/>
    <property type="match status" value="1"/>
</dbReference>
<dbReference type="PANTHER" id="PTHR46344">
    <property type="entry name" value="OS02G0202900 PROTEIN"/>
    <property type="match status" value="1"/>
</dbReference>
<dbReference type="SMART" id="SM00612">
    <property type="entry name" value="Kelch"/>
    <property type="match status" value="6"/>
</dbReference>
<dbReference type="InterPro" id="IPR015915">
    <property type="entry name" value="Kelch-typ_b-propeller"/>
</dbReference>
<dbReference type="WBParaSite" id="BPAG_0001397501-mRNA-1">
    <property type="protein sequence ID" value="BPAG_0001397501-mRNA-1"/>
    <property type="gene ID" value="BPAG_0001397501"/>
</dbReference>
<evidence type="ECO:0000256" key="2">
    <source>
        <dbReference type="ARBA" id="ARBA00022737"/>
    </source>
</evidence>